<feature type="compositionally biased region" description="Low complexity" evidence="1">
    <location>
        <begin position="41"/>
        <end position="54"/>
    </location>
</feature>
<name>A0A1B6FCT9_9HEMI</name>
<dbReference type="EMBL" id="GECZ01021747">
    <property type="protein sequence ID" value="JAS48022.1"/>
    <property type="molecule type" value="Transcribed_RNA"/>
</dbReference>
<gene>
    <name evidence="2" type="ORF">g.46248</name>
</gene>
<protein>
    <submittedName>
        <fullName evidence="2">Uncharacterized protein</fullName>
    </submittedName>
</protein>
<evidence type="ECO:0000313" key="2">
    <source>
        <dbReference type="EMBL" id="JAS48022.1"/>
    </source>
</evidence>
<evidence type="ECO:0000256" key="1">
    <source>
        <dbReference type="SAM" id="MobiDB-lite"/>
    </source>
</evidence>
<reference evidence="2" key="1">
    <citation type="submission" date="2015-11" db="EMBL/GenBank/DDBJ databases">
        <title>De novo transcriptome assembly of four potential Pierce s Disease insect vectors from Arizona vineyards.</title>
        <authorList>
            <person name="Tassone E.E."/>
        </authorList>
    </citation>
    <scope>NUCLEOTIDE SEQUENCE</scope>
</reference>
<feature type="compositionally biased region" description="Polar residues" evidence="1">
    <location>
        <begin position="31"/>
        <end position="40"/>
    </location>
</feature>
<feature type="region of interest" description="Disordered" evidence="1">
    <location>
        <begin position="1"/>
        <end position="54"/>
    </location>
</feature>
<feature type="compositionally biased region" description="Polar residues" evidence="1">
    <location>
        <begin position="1"/>
        <end position="12"/>
    </location>
</feature>
<dbReference type="AlphaFoldDB" id="A0A1B6FCT9"/>
<organism evidence="2">
    <name type="scientific">Cuerna arida</name>
    <dbReference type="NCBI Taxonomy" id="1464854"/>
    <lineage>
        <taxon>Eukaryota</taxon>
        <taxon>Metazoa</taxon>
        <taxon>Ecdysozoa</taxon>
        <taxon>Arthropoda</taxon>
        <taxon>Hexapoda</taxon>
        <taxon>Insecta</taxon>
        <taxon>Pterygota</taxon>
        <taxon>Neoptera</taxon>
        <taxon>Paraneoptera</taxon>
        <taxon>Hemiptera</taxon>
        <taxon>Auchenorrhyncha</taxon>
        <taxon>Membracoidea</taxon>
        <taxon>Cicadellidae</taxon>
        <taxon>Cicadellinae</taxon>
        <taxon>Proconiini</taxon>
        <taxon>Cuerna</taxon>
    </lineage>
</organism>
<sequence length="135" mass="15350">NVTGNETCTQHMLITDDPDTNITDPRKETPNVDSSAEGSSTTPTPRATTPLVKPTAPKKTTIKKVTSFAEEFHRQRMEYLKLEHELKMKVLEEERSYWALMKSNTQQCIPPVQNIQTRNVTSETKTFELIGQTLE</sequence>
<proteinExistence type="predicted"/>
<accession>A0A1B6FCT9</accession>
<feature type="non-terminal residue" evidence="2">
    <location>
        <position position="1"/>
    </location>
</feature>